<dbReference type="GO" id="GO:0046933">
    <property type="term" value="F:proton-transporting ATP synthase activity, rotational mechanism"/>
    <property type="evidence" value="ECO:0007669"/>
    <property type="project" value="InterPro"/>
</dbReference>
<comment type="similarity">
    <text evidence="3 9">Belongs to the ATPase epsilon chain family.</text>
</comment>
<dbReference type="PANTHER" id="PTHR13822:SF10">
    <property type="entry name" value="ATP SYNTHASE EPSILON CHAIN, CHLOROPLASTIC"/>
    <property type="match status" value="1"/>
</dbReference>
<dbReference type="Pfam" id="PF02823">
    <property type="entry name" value="ATP-synt_DE_N"/>
    <property type="match status" value="1"/>
</dbReference>
<comment type="caution">
    <text evidence="11">The sequence shown here is derived from an EMBL/GenBank/DDBJ whole genome shotgun (WGS) entry which is preliminary data.</text>
</comment>
<dbReference type="SUPFAM" id="SSF51344">
    <property type="entry name" value="Epsilon subunit of F1F0-ATP synthase N-terminal domain"/>
    <property type="match status" value="1"/>
</dbReference>
<gene>
    <name evidence="11" type="primary">atpC</name>
    <name evidence="11" type="ORF">GQN54_04040</name>
</gene>
<keyword evidence="5 9" id="KW-0406">Ion transport</keyword>
<dbReference type="GO" id="GO:0045259">
    <property type="term" value="C:proton-transporting ATP synthase complex"/>
    <property type="evidence" value="ECO:0007669"/>
    <property type="project" value="UniProtKB-KW"/>
</dbReference>
<dbReference type="Gene3D" id="2.60.15.10">
    <property type="entry name" value="F0F1 ATP synthase delta/epsilon subunit, N-terminal"/>
    <property type="match status" value="1"/>
</dbReference>
<comment type="function">
    <text evidence="1">Produces ATP from ADP in the presence of a proton gradient across the membrane.</text>
</comment>
<keyword evidence="6" id="KW-0472">Membrane</keyword>
<comment type="subcellular location">
    <subcellularLocation>
        <location evidence="2">Endomembrane system</location>
        <topology evidence="2">Peripheral membrane protein</topology>
    </subcellularLocation>
</comment>
<reference evidence="11 12" key="1">
    <citation type="submission" date="2019-12" db="EMBL/GenBank/DDBJ databases">
        <authorList>
            <person name="Zhao J."/>
        </authorList>
    </citation>
    <scope>NUCLEOTIDE SEQUENCE [LARGE SCALE GENOMIC DNA]</scope>
    <source>
        <strain evidence="11 12">S-15</strain>
    </source>
</reference>
<evidence type="ECO:0000256" key="7">
    <source>
        <dbReference type="ARBA" id="ARBA00023196"/>
    </source>
</evidence>
<name>A0A6N9NHF6_9FLAO</name>
<evidence type="ECO:0000256" key="1">
    <source>
        <dbReference type="ARBA" id="ARBA00003543"/>
    </source>
</evidence>
<evidence type="ECO:0000313" key="11">
    <source>
        <dbReference type="EMBL" id="NBG65272.1"/>
    </source>
</evidence>
<dbReference type="EMBL" id="WWNE01000004">
    <property type="protein sequence ID" value="NBG65272.1"/>
    <property type="molecule type" value="Genomic_DNA"/>
</dbReference>
<evidence type="ECO:0000256" key="8">
    <source>
        <dbReference type="ARBA" id="ARBA00023310"/>
    </source>
</evidence>
<dbReference type="InterPro" id="IPR020546">
    <property type="entry name" value="ATP_synth_F1_dsu/esu_N"/>
</dbReference>
<dbReference type="CDD" id="cd12152">
    <property type="entry name" value="F1-ATPase_delta"/>
    <property type="match status" value="1"/>
</dbReference>
<evidence type="ECO:0000313" key="12">
    <source>
        <dbReference type="Proteomes" id="UP000470771"/>
    </source>
</evidence>
<evidence type="ECO:0000256" key="9">
    <source>
        <dbReference type="RuleBase" id="RU003656"/>
    </source>
</evidence>
<protein>
    <submittedName>
        <fullName evidence="11">ATP synthase F1 subunit epsilon</fullName>
    </submittedName>
</protein>
<evidence type="ECO:0000259" key="10">
    <source>
        <dbReference type="Pfam" id="PF02823"/>
    </source>
</evidence>
<evidence type="ECO:0000256" key="2">
    <source>
        <dbReference type="ARBA" id="ARBA00004184"/>
    </source>
</evidence>
<dbReference type="RefSeq" id="WP_160632228.1">
    <property type="nucleotide sequence ID" value="NZ_WWNE01000004.1"/>
</dbReference>
<keyword evidence="12" id="KW-1185">Reference proteome</keyword>
<evidence type="ECO:0000256" key="4">
    <source>
        <dbReference type="ARBA" id="ARBA00022448"/>
    </source>
</evidence>
<comment type="subunit">
    <text evidence="9">F-type ATPases have 2 components, CF(1) - the catalytic core - and CF(0) - the membrane proton channel. CF(1) has five subunits: alpha(3), beta(3), gamma(1), delta(1), epsilon(1). CF(0) has three main subunits: a, b and c.</text>
</comment>
<dbReference type="AlphaFoldDB" id="A0A6N9NHF6"/>
<feature type="domain" description="ATP synthase F1 complex delta/epsilon subunit N-terminal" evidence="10">
    <location>
        <begin position="1"/>
        <end position="79"/>
    </location>
</feature>
<evidence type="ECO:0000256" key="3">
    <source>
        <dbReference type="ARBA" id="ARBA00005712"/>
    </source>
</evidence>
<organism evidence="11 12">
    <name type="scientific">Acidiluteibacter ferrifornacis</name>
    <dbReference type="NCBI Taxonomy" id="2692424"/>
    <lineage>
        <taxon>Bacteria</taxon>
        <taxon>Pseudomonadati</taxon>
        <taxon>Bacteroidota</taxon>
        <taxon>Flavobacteriia</taxon>
        <taxon>Flavobacteriales</taxon>
        <taxon>Cryomorphaceae</taxon>
        <taxon>Acidiluteibacter</taxon>
    </lineage>
</organism>
<accession>A0A6N9NHF6</accession>
<dbReference type="NCBIfam" id="TIGR01216">
    <property type="entry name" value="ATP_synt_epsi"/>
    <property type="match status" value="1"/>
</dbReference>
<keyword evidence="4 9" id="KW-0813">Transport</keyword>
<keyword evidence="8 9" id="KW-0066">ATP synthesis</keyword>
<proteinExistence type="inferred from homology"/>
<sequence length="79" mass="8651">MQLEIVTPDKQVYKGDITSASFPGTDGSFGILHRHAPMVAVLKKGSIKVLEVNSKEELFFEVDGGVLEVKHDKIIVLAE</sequence>
<dbReference type="PANTHER" id="PTHR13822">
    <property type="entry name" value="ATP SYNTHASE DELTA/EPSILON CHAIN"/>
    <property type="match status" value="1"/>
</dbReference>
<keyword evidence="7 9" id="KW-0139">CF(1)</keyword>
<dbReference type="Proteomes" id="UP000470771">
    <property type="component" value="Unassembled WGS sequence"/>
</dbReference>
<evidence type="ECO:0000256" key="5">
    <source>
        <dbReference type="ARBA" id="ARBA00023065"/>
    </source>
</evidence>
<dbReference type="GO" id="GO:0012505">
    <property type="term" value="C:endomembrane system"/>
    <property type="evidence" value="ECO:0007669"/>
    <property type="project" value="UniProtKB-SubCell"/>
</dbReference>
<dbReference type="InterPro" id="IPR036771">
    <property type="entry name" value="ATPsynth_dsu/esu_N"/>
</dbReference>
<dbReference type="InterPro" id="IPR001469">
    <property type="entry name" value="ATP_synth_F1_dsu/esu"/>
</dbReference>
<evidence type="ECO:0000256" key="6">
    <source>
        <dbReference type="ARBA" id="ARBA00023136"/>
    </source>
</evidence>